<dbReference type="AlphaFoldDB" id="A0A5J4WD86"/>
<dbReference type="Proteomes" id="UP000324800">
    <property type="component" value="Unassembled WGS sequence"/>
</dbReference>
<gene>
    <name evidence="1" type="ORF">EZS28_011591</name>
</gene>
<sequence>MEVYSTVVELRETDTLELQKRAVPGQQFDQQKRDDLKKGYCYNNLREKSGSQGLIIISLQTLIVPEVGLGVEVDLDPGLEAKRDLMDATRIVEIVREEKDLIMAIKDIVRGNGRNEFDSLGYNLSPKFTKGVSLRSPFTVMFQDQVAEMQVLQAKERAQIPLDGCLKA</sequence>
<accession>A0A5J4WD86</accession>
<name>A0A5J4WD86_9EUKA</name>
<dbReference type="EMBL" id="SNRW01002406">
    <property type="protein sequence ID" value="KAA6392888.1"/>
    <property type="molecule type" value="Genomic_DNA"/>
</dbReference>
<reference evidence="1 2" key="1">
    <citation type="submission" date="2019-03" db="EMBL/GenBank/DDBJ databases">
        <title>Single cell metagenomics reveals metabolic interactions within the superorganism composed of flagellate Streblomastix strix and complex community of Bacteroidetes bacteria on its surface.</title>
        <authorList>
            <person name="Treitli S.C."/>
            <person name="Kolisko M."/>
            <person name="Husnik F."/>
            <person name="Keeling P."/>
            <person name="Hampl V."/>
        </authorList>
    </citation>
    <scope>NUCLEOTIDE SEQUENCE [LARGE SCALE GENOMIC DNA]</scope>
    <source>
        <strain evidence="1">ST1C</strain>
    </source>
</reference>
<protein>
    <submittedName>
        <fullName evidence="1">Uncharacterized protein</fullName>
    </submittedName>
</protein>
<evidence type="ECO:0000313" key="2">
    <source>
        <dbReference type="Proteomes" id="UP000324800"/>
    </source>
</evidence>
<proteinExistence type="predicted"/>
<evidence type="ECO:0000313" key="1">
    <source>
        <dbReference type="EMBL" id="KAA6392888.1"/>
    </source>
</evidence>
<organism evidence="1 2">
    <name type="scientific">Streblomastix strix</name>
    <dbReference type="NCBI Taxonomy" id="222440"/>
    <lineage>
        <taxon>Eukaryota</taxon>
        <taxon>Metamonada</taxon>
        <taxon>Preaxostyla</taxon>
        <taxon>Oxymonadida</taxon>
        <taxon>Streblomastigidae</taxon>
        <taxon>Streblomastix</taxon>
    </lineage>
</organism>
<comment type="caution">
    <text evidence="1">The sequence shown here is derived from an EMBL/GenBank/DDBJ whole genome shotgun (WGS) entry which is preliminary data.</text>
</comment>